<keyword evidence="1" id="KW-1133">Transmembrane helix</keyword>
<dbReference type="RefSeq" id="WP_144302822.1">
    <property type="nucleotide sequence ID" value="NZ_QMIE01000006.1"/>
</dbReference>
<evidence type="ECO:0000259" key="3">
    <source>
        <dbReference type="Pfam" id="PF23357"/>
    </source>
</evidence>
<dbReference type="Pfam" id="PF09822">
    <property type="entry name" value="ABC_transp_aux"/>
    <property type="match status" value="1"/>
</dbReference>
<keyword evidence="1" id="KW-0472">Membrane</keyword>
<evidence type="ECO:0000313" key="4">
    <source>
        <dbReference type="EMBL" id="TVM17706.1"/>
    </source>
</evidence>
<evidence type="ECO:0000256" key="1">
    <source>
        <dbReference type="SAM" id="Phobius"/>
    </source>
</evidence>
<evidence type="ECO:0000259" key="2">
    <source>
        <dbReference type="Pfam" id="PF09822"/>
    </source>
</evidence>
<dbReference type="InterPro" id="IPR055396">
    <property type="entry name" value="DUF7088"/>
</dbReference>
<organism evidence="4 5">
    <name type="scientific">Oceanidesulfovibrio indonesiensis</name>
    <dbReference type="NCBI Taxonomy" id="54767"/>
    <lineage>
        <taxon>Bacteria</taxon>
        <taxon>Pseudomonadati</taxon>
        <taxon>Thermodesulfobacteriota</taxon>
        <taxon>Desulfovibrionia</taxon>
        <taxon>Desulfovibrionales</taxon>
        <taxon>Desulfovibrionaceae</taxon>
        <taxon>Oceanidesulfovibrio</taxon>
    </lineage>
</organism>
<evidence type="ECO:0008006" key="6">
    <source>
        <dbReference type="Google" id="ProtNLM"/>
    </source>
</evidence>
<keyword evidence="5" id="KW-1185">Reference proteome</keyword>
<feature type="domain" description="DUF7088" evidence="3">
    <location>
        <begin position="38"/>
        <end position="126"/>
    </location>
</feature>
<accession>A0A7M3MFC0</accession>
<comment type="caution">
    <text evidence="4">The sequence shown here is derived from an EMBL/GenBank/DDBJ whole genome shotgun (WGS) entry which is preliminary data.</text>
</comment>
<keyword evidence="1" id="KW-0812">Transmembrane</keyword>
<protein>
    <recommendedName>
        <fullName evidence="6">ABC-type uncharacterized transport system domain-containing protein</fullName>
    </recommendedName>
</protein>
<reference evidence="4 5" key="1">
    <citation type="submission" date="2018-06" db="EMBL/GenBank/DDBJ databases">
        <title>Complete genome of Desulfovibrio indonesiensis P37SLT.</title>
        <authorList>
            <person name="Crispim J.S."/>
            <person name="Vidigal P.M.P."/>
            <person name="Silva L.C.F."/>
            <person name="Laguardia C.N."/>
            <person name="Araujo L.C."/>
            <person name="Dias R.S."/>
            <person name="Sousa M.P."/>
            <person name="Paula S.O."/>
            <person name="Silva C."/>
        </authorList>
    </citation>
    <scope>NUCLEOTIDE SEQUENCE [LARGE SCALE GENOMIC DNA]</scope>
    <source>
        <strain evidence="4 5">P37SLT</strain>
    </source>
</reference>
<evidence type="ECO:0000313" key="5">
    <source>
        <dbReference type="Proteomes" id="UP000448292"/>
    </source>
</evidence>
<dbReference type="OrthoDB" id="9762687at2"/>
<gene>
    <name evidence="4" type="ORF">DPQ33_08700</name>
</gene>
<dbReference type="Pfam" id="PF23357">
    <property type="entry name" value="DUF7088"/>
    <property type="match status" value="1"/>
</dbReference>
<feature type="transmembrane region" description="Helical" evidence="1">
    <location>
        <begin position="449"/>
        <end position="471"/>
    </location>
</feature>
<dbReference type="Proteomes" id="UP000448292">
    <property type="component" value="Unassembled WGS sequence"/>
</dbReference>
<sequence>MFKRLSMTILTGLIVIAVLVGVNVLAGKRDWRWDATSNKRYSLSETTKAALRSLSEPVHAVAFFRPTDGASQTGDLLELFAAQNRDFTYEIVDPDRTPFRARQLDVRQSGTVVVQADSRSEKIMFPDEERLLNAVVKATSRSESVVRVVTGHGEVDVQEPGSRNASMLRELLTNQGASVGPITLAIAESVPEDVDLLLILAPAQDYMDHELAVLDRYVDRGGRLFVALMPEESTNLETWLEERFGLVRNEGFVVDTLSQVMSGDAMTPLAQQYARMPITENFALMTLYPTSAALFAAEAEEADAEDLPQPRGLVFSGEQTWLETNIQGLIEGSAEFNEGEDIKGPFWLGAFYNDPPRPTTRQPAGGMAESTIADDAQHNATAGSELPTTRALFFADQDFLTDDFITIGGNKDLVRNSLNWLLEREGLISVDKPRPVATFLVMTPLQRALITYVPVLIVPGACLVLAIVVALRRRSGRAARGAKA</sequence>
<dbReference type="InterPro" id="IPR019196">
    <property type="entry name" value="ABC_transp_unknown"/>
</dbReference>
<dbReference type="AlphaFoldDB" id="A0A7M3MFC0"/>
<dbReference type="EMBL" id="QMIE01000006">
    <property type="protein sequence ID" value="TVM17706.1"/>
    <property type="molecule type" value="Genomic_DNA"/>
</dbReference>
<proteinExistence type="predicted"/>
<name>A0A7M3MFC0_9BACT</name>
<feature type="domain" description="ABC-type uncharacterised transport system" evidence="2">
    <location>
        <begin position="145"/>
        <end position="404"/>
    </location>
</feature>